<gene>
    <name evidence="1" type="primary">flpA</name>
    <name evidence="1" type="ORF">CPIN18021_1443</name>
</gene>
<dbReference type="InterPro" id="IPR003961">
    <property type="entry name" value="FN3_dom"/>
</dbReference>
<dbReference type="Gene3D" id="2.60.40.10">
    <property type="entry name" value="Immunoglobulins"/>
    <property type="match status" value="4"/>
</dbReference>
<evidence type="ECO:0000313" key="2">
    <source>
        <dbReference type="Proteomes" id="UP000190868"/>
    </source>
</evidence>
<accession>A0A1S6U906</accession>
<dbReference type="Proteomes" id="UP000190868">
    <property type="component" value="Chromosome"/>
</dbReference>
<protein>
    <submittedName>
        <fullName evidence="1">Fibronectin type III domain-containing protein</fullName>
    </submittedName>
</protein>
<sequence>MKKLKLILSMTLFAILIAGCASNSIPTQPSASLPNITSLKTITDINEIGFEWLAINDENVIGYQLYRMNKKGENFKPVAIIPDRFATHYVDKGLSPNTTYTYMLKTYSKTAISNGGDSVEATTKPLIESVPFAVAIAGLPGRVKIIWRPHPSTSVVSYIIKRANFNSDNFREIAEVKGRLNAEFIDSSVKHGNTYKYIIEVKTGNGVVSKPSEIIKATTKELPKGVINLTATQNAPKKIILSWDGVAMDDFSHYNVYRSISKFLPYTYLAKTTSNHFEDLINSNGATRYYKVTVVDKDELESIKQDAPVEGKTLESPIAPEFISYNFNGSSINLNWNNIQRAVSYTLYRKDNNSNEKIINNIKQPYYEDNDIELNATYTYKVIAIDKYDLVSKHSNSLEVSAK</sequence>
<dbReference type="AlphaFoldDB" id="A0A1S6U906"/>
<dbReference type="KEGG" id="cpin:CPIN18020_1395"/>
<dbReference type="InterPro" id="IPR036116">
    <property type="entry name" value="FN3_sf"/>
</dbReference>
<dbReference type="PROSITE" id="PS51257">
    <property type="entry name" value="PROKAR_LIPOPROTEIN"/>
    <property type="match status" value="1"/>
</dbReference>
<dbReference type="EMBL" id="CP017258">
    <property type="protein sequence ID" value="AQW88231.1"/>
    <property type="molecule type" value="Genomic_DNA"/>
</dbReference>
<dbReference type="GeneID" id="56567035"/>
<dbReference type="SUPFAM" id="SSF49265">
    <property type="entry name" value="Fibronectin type III"/>
    <property type="match status" value="2"/>
</dbReference>
<dbReference type="CDD" id="cd00063">
    <property type="entry name" value="FN3"/>
    <property type="match status" value="1"/>
</dbReference>
<evidence type="ECO:0000313" key="1">
    <source>
        <dbReference type="EMBL" id="AQW88231.1"/>
    </source>
</evidence>
<keyword evidence="2" id="KW-1185">Reference proteome</keyword>
<dbReference type="InterPro" id="IPR013783">
    <property type="entry name" value="Ig-like_fold"/>
</dbReference>
<organism evidence="1 2">
    <name type="scientific">Campylobacter pinnipediorum subsp. caledonicus</name>
    <dbReference type="NCBI Taxonomy" id="1874362"/>
    <lineage>
        <taxon>Bacteria</taxon>
        <taxon>Pseudomonadati</taxon>
        <taxon>Campylobacterota</taxon>
        <taxon>Epsilonproteobacteria</taxon>
        <taxon>Campylobacterales</taxon>
        <taxon>Campylobacteraceae</taxon>
        <taxon>Campylobacter</taxon>
    </lineage>
</organism>
<name>A0A1S6U906_9BACT</name>
<dbReference type="SMR" id="A0A1S6U906"/>
<reference evidence="2" key="1">
    <citation type="submission" date="2016-09" db="EMBL/GenBank/DDBJ databases">
        <title>Comparative genomics of the Campylobacter concisus group.</title>
        <authorList>
            <person name="Miller W.G."/>
            <person name="Yee E."/>
            <person name="Chapman M.H."/>
            <person name="Huynh S."/>
            <person name="Bono J.L."/>
            <person name="On S.L.W."/>
            <person name="StLeger J."/>
            <person name="Foster G."/>
            <person name="Parker C.T."/>
        </authorList>
    </citation>
    <scope>NUCLEOTIDE SEQUENCE [LARGE SCALE GENOMIC DNA]</scope>
    <source>
        <strain evidence="2">RM18021</strain>
    </source>
</reference>
<dbReference type="RefSeq" id="WP_078423752.1">
    <property type="nucleotide sequence ID" value="NZ_CP017018.1"/>
</dbReference>
<dbReference type="PROSITE" id="PS50853">
    <property type="entry name" value="FN3"/>
    <property type="match status" value="1"/>
</dbReference>
<proteinExistence type="predicted"/>